<evidence type="ECO:0000313" key="2">
    <source>
        <dbReference type="EMBL" id="OGF14131.1"/>
    </source>
</evidence>
<evidence type="ECO:0000313" key="3">
    <source>
        <dbReference type="Proteomes" id="UP000177230"/>
    </source>
</evidence>
<accession>A0A1F5RJD9</accession>
<evidence type="ECO:0000259" key="1">
    <source>
        <dbReference type="Pfam" id="PF07411"/>
    </source>
</evidence>
<dbReference type="Gene3D" id="3.30.160.160">
    <property type="entry name" value="YegP-like"/>
    <property type="match status" value="1"/>
</dbReference>
<protein>
    <submittedName>
        <fullName evidence="2">DUF1508 domain-containing protein</fullName>
    </submittedName>
</protein>
<feature type="domain" description="DUF1508" evidence="1">
    <location>
        <begin position="8"/>
        <end position="55"/>
    </location>
</feature>
<dbReference type="InterPro" id="IPR010879">
    <property type="entry name" value="DUF1508"/>
</dbReference>
<gene>
    <name evidence="2" type="ORF">A2024_05585</name>
</gene>
<reference evidence="2 3" key="1">
    <citation type="journal article" date="2016" name="Nat. Commun.">
        <title>Thousands of microbial genomes shed light on interconnected biogeochemical processes in an aquifer system.</title>
        <authorList>
            <person name="Anantharaman K."/>
            <person name="Brown C.T."/>
            <person name="Hug L.A."/>
            <person name="Sharon I."/>
            <person name="Castelle C.J."/>
            <person name="Probst A.J."/>
            <person name="Thomas B.C."/>
            <person name="Singh A."/>
            <person name="Wilkins M.J."/>
            <person name="Karaoz U."/>
            <person name="Brodie E.L."/>
            <person name="Williams K.H."/>
            <person name="Hubbard S.S."/>
            <person name="Banfield J.F."/>
        </authorList>
    </citation>
    <scope>NUCLEOTIDE SEQUENCE [LARGE SCALE GENOMIC DNA]</scope>
</reference>
<sequence length="63" mass="7471">MYFIIYKDNRGEWRWKYRAANHEDIAVSSEGYKTKQGALNGIELVMKANTARIYDDSQKLWLN</sequence>
<dbReference type="EMBL" id="MFFM01000009">
    <property type="protein sequence ID" value="OGF14131.1"/>
    <property type="molecule type" value="Genomic_DNA"/>
</dbReference>
<comment type="caution">
    <text evidence="2">The sequence shown here is derived from an EMBL/GenBank/DDBJ whole genome shotgun (WGS) entry which is preliminary data.</text>
</comment>
<proteinExistence type="predicted"/>
<dbReference type="AlphaFoldDB" id="A0A1F5RJD9"/>
<organism evidence="2 3">
    <name type="scientific">Candidatus Edwardsbacteria bacterium GWF2_54_11</name>
    <dbReference type="NCBI Taxonomy" id="1817851"/>
    <lineage>
        <taxon>Bacteria</taxon>
        <taxon>Candidatus Edwardsiibacteriota</taxon>
    </lineage>
</organism>
<dbReference type="Proteomes" id="UP000177230">
    <property type="component" value="Unassembled WGS sequence"/>
</dbReference>
<dbReference type="Pfam" id="PF07411">
    <property type="entry name" value="DUF1508"/>
    <property type="match status" value="1"/>
</dbReference>
<dbReference type="InterPro" id="IPR036913">
    <property type="entry name" value="YegP-like_sf"/>
</dbReference>
<name>A0A1F5RJD9_9BACT</name>
<dbReference type="SUPFAM" id="SSF160113">
    <property type="entry name" value="YegP-like"/>
    <property type="match status" value="1"/>
</dbReference>